<dbReference type="Proteomes" id="UP000887568">
    <property type="component" value="Unplaced"/>
</dbReference>
<dbReference type="AlphaFoldDB" id="A0A913ZAM6"/>
<organism evidence="2 3">
    <name type="scientific">Patiria miniata</name>
    <name type="common">Bat star</name>
    <name type="synonym">Asterina miniata</name>
    <dbReference type="NCBI Taxonomy" id="46514"/>
    <lineage>
        <taxon>Eukaryota</taxon>
        <taxon>Metazoa</taxon>
        <taxon>Echinodermata</taxon>
        <taxon>Eleutherozoa</taxon>
        <taxon>Asterozoa</taxon>
        <taxon>Asteroidea</taxon>
        <taxon>Valvatacea</taxon>
        <taxon>Valvatida</taxon>
        <taxon>Asterinidae</taxon>
        <taxon>Patiria</taxon>
    </lineage>
</organism>
<reference evidence="2" key="1">
    <citation type="submission" date="2022-11" db="UniProtKB">
        <authorList>
            <consortium name="EnsemblMetazoa"/>
        </authorList>
    </citation>
    <scope>IDENTIFICATION</scope>
</reference>
<evidence type="ECO:0000259" key="1">
    <source>
        <dbReference type="Pfam" id="PF24480"/>
    </source>
</evidence>
<dbReference type="Pfam" id="PF24480">
    <property type="entry name" value="TPGS1_C"/>
    <property type="match status" value="1"/>
</dbReference>
<evidence type="ECO:0000313" key="3">
    <source>
        <dbReference type="Proteomes" id="UP000887568"/>
    </source>
</evidence>
<feature type="domain" description="Tubulin polyglutamylase complex subunit 1-like C-terminal" evidence="1">
    <location>
        <begin position="61"/>
        <end position="255"/>
    </location>
</feature>
<dbReference type="GO" id="GO:0008017">
    <property type="term" value="F:microtubule binding"/>
    <property type="evidence" value="ECO:0007669"/>
    <property type="project" value="TreeGrafter"/>
</dbReference>
<evidence type="ECO:0000313" key="2">
    <source>
        <dbReference type="EnsemblMetazoa" id="XP_038048813.1"/>
    </source>
</evidence>
<dbReference type="PANTHER" id="PTHR31932">
    <property type="entry name" value="TUBULIN POLYGLUTAMYLASE COMPLEX SUBUNIT 1"/>
    <property type="match status" value="1"/>
</dbReference>
<accession>A0A913ZAM6</accession>
<dbReference type="CDD" id="cd22960">
    <property type="entry name" value="DD_TPGS1"/>
    <property type="match status" value="1"/>
</dbReference>
<dbReference type="InterPro" id="IPR039235">
    <property type="entry name" value="TPGS1"/>
</dbReference>
<proteinExistence type="predicted"/>
<protein>
    <recommendedName>
        <fullName evidence="1">Tubulin polyglutamylase complex subunit 1-like C-terminal domain-containing protein</fullName>
    </recommendedName>
</protein>
<dbReference type="OMA" id="HFQMECE"/>
<dbReference type="EnsemblMetazoa" id="XM_038192885.1">
    <property type="protein sequence ID" value="XP_038048813.1"/>
    <property type="gene ID" value="LOC119722654"/>
</dbReference>
<dbReference type="OrthoDB" id="64214at2759"/>
<dbReference type="RefSeq" id="XP_038048813.1">
    <property type="nucleotide sequence ID" value="XM_038192885.1"/>
</dbReference>
<dbReference type="InterPro" id="IPR047502">
    <property type="entry name" value="DD_TPGS1"/>
</dbReference>
<dbReference type="SUPFAM" id="SSF47391">
    <property type="entry name" value="Dimerization-anchoring domain of cAMP-dependent PK regulatory subunit"/>
    <property type="match status" value="1"/>
</dbReference>
<dbReference type="Gene3D" id="1.20.890.10">
    <property type="entry name" value="cAMP-dependent protein kinase regulatory subunit, dimerization-anchoring domain"/>
    <property type="match status" value="1"/>
</dbReference>
<keyword evidence="3" id="KW-1185">Reference proteome</keyword>
<sequence length="258" mass="28962">MSDNKKKADDRIVSGNNESKREFLEKSGVGNWIRDALSKILSNRPDDAVGFLAQYFSTLGEKSNRLNRAYHYLTLSDHYQPAFANNVSTAYEILSSSSGSRTPAGLMGSAYRDVLNLICRNIPATFCEHLLNKIGPRDEEVIYPDIFHSGVVAAFVLIDYLKQTEELFQLLTTHQSKGVVDHELATTMLQELQDALSVKTTDPISILTAGSKLTNEVITDSLLEMLLASQNERRRTMTKDEFVHIAFNIYLKEVKPVK</sequence>
<dbReference type="CTD" id="91978"/>
<dbReference type="InterPro" id="IPR057632">
    <property type="entry name" value="TPGS1_C"/>
</dbReference>
<name>A0A913ZAM6_PATMI</name>
<dbReference type="PANTHER" id="PTHR31932:SF2">
    <property type="entry name" value="TUBULIN POLYGLUTAMYLASE COMPLEX SUBUNIT 1"/>
    <property type="match status" value="1"/>
</dbReference>
<dbReference type="GeneID" id="119722654"/>